<sequence>MHVADPAQLSAISHYSQDPRATSVPLAWANRFPITSGTAEEVIARRPTLVLAGPHVAPQTISALQRLNIRLVKLPVPDSIAASKTQIIEVSRLTGHADRGAALNARIDAAIAQSRATRATRHADALILQSGGLTPGPGTLADELLTLAGFRNAARRLTTKPWDVPTLEAIATAPPPLLLTDPTTADRRLNHPVLRSLPRAPFPSRLLQCGGPNIIPALAALKAARA</sequence>
<name>A0A7G5IME7_9SPHN</name>
<organism evidence="2 3">
    <name type="scientific">Sandaracinobacteroides saxicola</name>
    <dbReference type="NCBI Taxonomy" id="2759707"/>
    <lineage>
        <taxon>Bacteria</taxon>
        <taxon>Pseudomonadati</taxon>
        <taxon>Pseudomonadota</taxon>
        <taxon>Alphaproteobacteria</taxon>
        <taxon>Sphingomonadales</taxon>
        <taxon>Sphingosinicellaceae</taxon>
        <taxon>Sandaracinobacteroides</taxon>
    </lineage>
</organism>
<protein>
    <submittedName>
        <fullName evidence="2">ABC transporter substrate-binding protein</fullName>
    </submittedName>
</protein>
<dbReference type="InterPro" id="IPR002491">
    <property type="entry name" value="ABC_transptr_periplasmic_BD"/>
</dbReference>
<dbReference type="Pfam" id="PF01497">
    <property type="entry name" value="Peripla_BP_2"/>
    <property type="match status" value="1"/>
</dbReference>
<dbReference type="Proteomes" id="UP000515292">
    <property type="component" value="Chromosome"/>
</dbReference>
<dbReference type="Gene3D" id="3.40.50.1980">
    <property type="entry name" value="Nitrogenase molybdenum iron protein domain"/>
    <property type="match status" value="2"/>
</dbReference>
<dbReference type="KEGG" id="sand:H3309_05515"/>
<feature type="domain" description="Fe/B12 periplasmic-binding" evidence="1">
    <location>
        <begin position="8"/>
        <end position="183"/>
    </location>
</feature>
<gene>
    <name evidence="2" type="ORF">H3309_05515</name>
</gene>
<evidence type="ECO:0000313" key="3">
    <source>
        <dbReference type="Proteomes" id="UP000515292"/>
    </source>
</evidence>
<keyword evidence="3" id="KW-1185">Reference proteome</keyword>
<dbReference type="AlphaFoldDB" id="A0A7G5IME7"/>
<evidence type="ECO:0000313" key="2">
    <source>
        <dbReference type="EMBL" id="QMW24539.1"/>
    </source>
</evidence>
<evidence type="ECO:0000259" key="1">
    <source>
        <dbReference type="Pfam" id="PF01497"/>
    </source>
</evidence>
<dbReference type="SUPFAM" id="SSF53807">
    <property type="entry name" value="Helical backbone' metal receptor"/>
    <property type="match status" value="1"/>
</dbReference>
<proteinExistence type="predicted"/>
<dbReference type="EMBL" id="CP059851">
    <property type="protein sequence ID" value="QMW24539.1"/>
    <property type="molecule type" value="Genomic_DNA"/>
</dbReference>
<reference evidence="2 3" key="1">
    <citation type="submission" date="2020-07" db="EMBL/GenBank/DDBJ databases">
        <title>Complete genome sequence for Sandaracinobacter sp. M6.</title>
        <authorList>
            <person name="Tang Y."/>
            <person name="Liu Q."/>
            <person name="Guo Z."/>
            <person name="Lei P."/>
            <person name="Huang B."/>
        </authorList>
    </citation>
    <scope>NUCLEOTIDE SEQUENCE [LARGE SCALE GENOMIC DNA]</scope>
    <source>
        <strain evidence="2 3">M6</strain>
    </source>
</reference>
<accession>A0A7G5IME7</accession>